<name>A0ABT1DEU6_9PROT</name>
<feature type="transmembrane region" description="Helical" evidence="1">
    <location>
        <begin position="26"/>
        <end position="44"/>
    </location>
</feature>
<organism evidence="2 3">
    <name type="scientific">Siccirubricoccus soli</name>
    <dbReference type="NCBI Taxonomy" id="2899147"/>
    <lineage>
        <taxon>Bacteria</taxon>
        <taxon>Pseudomonadati</taxon>
        <taxon>Pseudomonadota</taxon>
        <taxon>Alphaproteobacteria</taxon>
        <taxon>Acetobacterales</taxon>
        <taxon>Roseomonadaceae</taxon>
        <taxon>Siccirubricoccus</taxon>
    </lineage>
</organism>
<dbReference type="RefSeq" id="WP_252956175.1">
    <property type="nucleotide sequence ID" value="NZ_JAFIRR010000197.1"/>
</dbReference>
<evidence type="ECO:0000313" key="3">
    <source>
        <dbReference type="Proteomes" id="UP001523392"/>
    </source>
</evidence>
<keyword evidence="3" id="KW-1185">Reference proteome</keyword>
<protein>
    <submittedName>
        <fullName evidence="2">Uncharacterized protein</fullName>
    </submittedName>
</protein>
<evidence type="ECO:0000313" key="2">
    <source>
        <dbReference type="EMBL" id="MCO6419490.1"/>
    </source>
</evidence>
<proteinExistence type="predicted"/>
<comment type="caution">
    <text evidence="2">The sequence shown here is derived from an EMBL/GenBank/DDBJ whole genome shotgun (WGS) entry which is preliminary data.</text>
</comment>
<keyword evidence="1" id="KW-0812">Transmembrane</keyword>
<reference evidence="2 3" key="1">
    <citation type="submission" date="2021-12" db="EMBL/GenBank/DDBJ databases">
        <title>Siccirubricoccus leaddurans sp. nov., a high concentration Zn2+ tolerance bacterium.</title>
        <authorList>
            <person name="Cao Y."/>
        </authorList>
    </citation>
    <scope>NUCLEOTIDE SEQUENCE [LARGE SCALE GENOMIC DNA]</scope>
    <source>
        <strain evidence="2 3">KC 17139</strain>
    </source>
</reference>
<dbReference type="Proteomes" id="UP001523392">
    <property type="component" value="Unassembled WGS sequence"/>
</dbReference>
<keyword evidence="1" id="KW-0472">Membrane</keyword>
<dbReference type="EMBL" id="JAFIRR010000197">
    <property type="protein sequence ID" value="MCO6419490.1"/>
    <property type="molecule type" value="Genomic_DNA"/>
</dbReference>
<keyword evidence="1" id="KW-1133">Transmembrane helix</keyword>
<gene>
    <name evidence="2" type="ORF">JYK14_25480</name>
</gene>
<evidence type="ECO:0000256" key="1">
    <source>
        <dbReference type="SAM" id="Phobius"/>
    </source>
</evidence>
<sequence>MFMPVDQAPTFASFDVNRDLTESLEILVVAALLLFLVFVVLYFVRRAFRWAKFHLAPDL</sequence>
<accession>A0ABT1DEU6</accession>